<evidence type="ECO:0000313" key="2">
    <source>
        <dbReference type="Proteomes" id="UP000293547"/>
    </source>
</evidence>
<proteinExistence type="predicted"/>
<dbReference type="EMBL" id="PDWZ02000001">
    <property type="protein sequence ID" value="KAB2109477.1"/>
    <property type="molecule type" value="Genomic_DNA"/>
</dbReference>
<organism evidence="1 2">
    <name type="scientific">Alternaria gaisen</name>
    <dbReference type="NCBI Taxonomy" id="167740"/>
    <lineage>
        <taxon>Eukaryota</taxon>
        <taxon>Fungi</taxon>
        <taxon>Dikarya</taxon>
        <taxon>Ascomycota</taxon>
        <taxon>Pezizomycotina</taxon>
        <taxon>Dothideomycetes</taxon>
        <taxon>Pleosporomycetidae</taxon>
        <taxon>Pleosporales</taxon>
        <taxon>Pleosporineae</taxon>
        <taxon>Pleosporaceae</taxon>
        <taxon>Alternaria</taxon>
        <taxon>Alternaria sect. Alternaria</taxon>
    </lineage>
</organism>
<comment type="caution">
    <text evidence="1">The sequence shown here is derived from an EMBL/GenBank/DDBJ whole genome shotgun (WGS) entry which is preliminary data.</text>
</comment>
<reference evidence="1 2" key="1">
    <citation type="journal article" date="2019" name="bioRxiv">
        <title>Genomics, evolutionary history and diagnostics of the Alternaria alternata species group including apple and Asian pear pathotypes.</title>
        <authorList>
            <person name="Armitage A.D."/>
            <person name="Cockerton H.M."/>
            <person name="Sreenivasaprasad S."/>
            <person name="Woodhall J.W."/>
            <person name="Lane C.R."/>
            <person name="Harrison R.J."/>
            <person name="Clarkson J.P."/>
        </authorList>
    </citation>
    <scope>NUCLEOTIDE SEQUENCE [LARGE SCALE GENOMIC DNA]</scope>
    <source>
        <strain evidence="1 2">FERA 650</strain>
    </source>
</reference>
<accession>A0ACB6FYH0</accession>
<protein>
    <submittedName>
        <fullName evidence="1">Uncharacterized protein</fullName>
    </submittedName>
</protein>
<dbReference type="Proteomes" id="UP000293547">
    <property type="component" value="Unassembled WGS sequence"/>
</dbReference>
<sequence>MRERLAGSRSRETSQTPEQDHTHVEPWSQFESADPPPDPYESLGVNPGEYTEEQELSLFRILISIYKNREKISELTLNQKRLQYELDNRRAALRKRRSREQRDDF</sequence>
<keyword evidence="2" id="KW-1185">Reference proteome</keyword>
<name>A0ACB6FYH0_9PLEO</name>
<evidence type="ECO:0000313" key="1">
    <source>
        <dbReference type="EMBL" id="KAB2109477.1"/>
    </source>
</evidence>
<gene>
    <name evidence="1" type="ORF">AG0111_0g2141</name>
</gene>